<evidence type="ECO:0000313" key="2">
    <source>
        <dbReference type="Proteomes" id="UP001488805"/>
    </source>
</evidence>
<dbReference type="AlphaFoldDB" id="A0AAW1FN85"/>
<dbReference type="EMBL" id="JBCEZU010000045">
    <property type="protein sequence ID" value="KAK9536038.1"/>
    <property type="molecule type" value="Genomic_DNA"/>
</dbReference>
<proteinExistence type="predicted"/>
<evidence type="ECO:0000313" key="1">
    <source>
        <dbReference type="EMBL" id="KAK9536038.1"/>
    </source>
</evidence>
<name>A0AAW1FN85_ZOAVI</name>
<comment type="caution">
    <text evidence="1">The sequence shown here is derived from an EMBL/GenBank/DDBJ whole genome shotgun (WGS) entry which is preliminary data.</text>
</comment>
<sequence length="133" mass="14995">MPSERSTSGCRQMDGPQTLVPVVLGGLVILLKYRRSSANRPSDRDEVSTCCKQCGMTQLLTGPCSWFHLCSTKRIPTRIALSSERRRFPRCRWLTIKVIRCPHQTLTAAICQPGLQRGRFFLHPLCTLTVGHI</sequence>
<gene>
    <name evidence="1" type="ORF">VZT92_005856</name>
</gene>
<organism evidence="1 2">
    <name type="scientific">Zoarces viviparus</name>
    <name type="common">Viviparous eelpout</name>
    <name type="synonym">Blennius viviparus</name>
    <dbReference type="NCBI Taxonomy" id="48416"/>
    <lineage>
        <taxon>Eukaryota</taxon>
        <taxon>Metazoa</taxon>
        <taxon>Chordata</taxon>
        <taxon>Craniata</taxon>
        <taxon>Vertebrata</taxon>
        <taxon>Euteleostomi</taxon>
        <taxon>Actinopterygii</taxon>
        <taxon>Neopterygii</taxon>
        <taxon>Teleostei</taxon>
        <taxon>Neoteleostei</taxon>
        <taxon>Acanthomorphata</taxon>
        <taxon>Eupercaria</taxon>
        <taxon>Perciformes</taxon>
        <taxon>Cottioidei</taxon>
        <taxon>Zoarcales</taxon>
        <taxon>Zoarcidae</taxon>
        <taxon>Zoarcinae</taxon>
        <taxon>Zoarces</taxon>
    </lineage>
</organism>
<protein>
    <submittedName>
        <fullName evidence="1">Uncharacterized protein</fullName>
    </submittedName>
</protein>
<keyword evidence="2" id="KW-1185">Reference proteome</keyword>
<accession>A0AAW1FN85</accession>
<reference evidence="1 2" key="1">
    <citation type="journal article" date="2024" name="Genome Biol. Evol.">
        <title>Chromosome-level genome assembly of the viviparous eelpout Zoarces viviparus.</title>
        <authorList>
            <person name="Fuhrmann N."/>
            <person name="Brasseur M.V."/>
            <person name="Bakowski C.E."/>
            <person name="Podsiadlowski L."/>
            <person name="Prost S."/>
            <person name="Krehenwinkel H."/>
            <person name="Mayer C."/>
        </authorList>
    </citation>
    <scope>NUCLEOTIDE SEQUENCE [LARGE SCALE GENOMIC DNA]</scope>
    <source>
        <strain evidence="1">NO-MEL_2022_Ind0_liver</strain>
    </source>
</reference>
<dbReference type="Proteomes" id="UP001488805">
    <property type="component" value="Unassembled WGS sequence"/>
</dbReference>